<protein>
    <submittedName>
        <fullName evidence="1">Uncharacterized protein</fullName>
    </submittedName>
</protein>
<evidence type="ECO:0000313" key="1">
    <source>
        <dbReference type="EMBL" id="KAJ8680570.1"/>
    </source>
</evidence>
<gene>
    <name evidence="1" type="ORF">QAD02_016357</name>
</gene>
<comment type="caution">
    <text evidence="1">The sequence shown here is derived from an EMBL/GenBank/DDBJ whole genome shotgun (WGS) entry which is preliminary data.</text>
</comment>
<reference evidence="1" key="1">
    <citation type="submission" date="2023-04" db="EMBL/GenBank/DDBJ databases">
        <title>A chromosome-level genome assembly of the parasitoid wasp Eretmocerus hayati.</title>
        <authorList>
            <person name="Zhong Y."/>
            <person name="Liu S."/>
            <person name="Liu Y."/>
        </authorList>
    </citation>
    <scope>NUCLEOTIDE SEQUENCE</scope>
    <source>
        <strain evidence="1">ZJU_SS_LIU_2023</strain>
    </source>
</reference>
<keyword evidence="2" id="KW-1185">Reference proteome</keyword>
<evidence type="ECO:0000313" key="2">
    <source>
        <dbReference type="Proteomes" id="UP001239111"/>
    </source>
</evidence>
<organism evidence="1 2">
    <name type="scientific">Eretmocerus hayati</name>
    <dbReference type="NCBI Taxonomy" id="131215"/>
    <lineage>
        <taxon>Eukaryota</taxon>
        <taxon>Metazoa</taxon>
        <taxon>Ecdysozoa</taxon>
        <taxon>Arthropoda</taxon>
        <taxon>Hexapoda</taxon>
        <taxon>Insecta</taxon>
        <taxon>Pterygota</taxon>
        <taxon>Neoptera</taxon>
        <taxon>Endopterygota</taxon>
        <taxon>Hymenoptera</taxon>
        <taxon>Apocrita</taxon>
        <taxon>Proctotrupomorpha</taxon>
        <taxon>Chalcidoidea</taxon>
        <taxon>Aphelinidae</taxon>
        <taxon>Aphelininae</taxon>
        <taxon>Eretmocerus</taxon>
    </lineage>
</organism>
<sequence length="481" mass="54369">MYPCERATKANVQFPVWNLTRKPSLVPNGIRSHTDPQTRERYECVSMDCIPVDTSRPSASNSGANLVESTRSFHCALRPVVIMAQCFGVFPISGITSPDASGLKFTWRSVKILYCGLSTLGSFILTGFSIHRLATTPITSHKTSNLVFFTTASVTTLLFLKLAREWPNFALTWENMERELTGRTYPRQPNTLSLAVKFKILTFGVMTLALVEHSLSILSGYYSAVECADTRGHPDILATYFTLQFPQIFTEKSPYWKGFLVQSINVLNTFSWNFMDLFLILISVALTDQYKQLNNRLYSIRGKHCYTVKTMPEWWWAEARIDFNRLANMTRRVDSQISDIVLLSFSTNLYFICIQLLNSFKPMSSTIQTIYFCFSFGFLLARTAAVSLYAASIHDESLLPAPILYSVCSASYSKEVRRFLGQVTTDHISLTGMNFFSITRSLILTVAGTIVTYELVLVQFNAVQNGHQQNDANSTRICEVK</sequence>
<accession>A0ACC2PAY3</accession>
<dbReference type="EMBL" id="CM056742">
    <property type="protein sequence ID" value="KAJ8680570.1"/>
    <property type="molecule type" value="Genomic_DNA"/>
</dbReference>
<proteinExistence type="predicted"/>
<name>A0ACC2PAY3_9HYME</name>
<dbReference type="Proteomes" id="UP001239111">
    <property type="component" value="Chromosome 2"/>
</dbReference>